<feature type="non-terminal residue" evidence="2">
    <location>
        <position position="1"/>
    </location>
</feature>
<proteinExistence type="predicted"/>
<comment type="caution">
    <text evidence="2">The sequence shown here is derived from an EMBL/GenBank/DDBJ whole genome shotgun (WGS) entry which is preliminary data.</text>
</comment>
<gene>
    <name evidence="2" type="ORF">H0H81_008351</name>
</gene>
<feature type="compositionally biased region" description="Basic and acidic residues" evidence="1">
    <location>
        <begin position="51"/>
        <end position="62"/>
    </location>
</feature>
<protein>
    <submittedName>
        <fullName evidence="2">Uncharacterized protein</fullName>
    </submittedName>
</protein>
<dbReference type="EMBL" id="JABCKI010002303">
    <property type="protein sequence ID" value="KAG5646548.1"/>
    <property type="molecule type" value="Genomic_DNA"/>
</dbReference>
<reference evidence="2" key="1">
    <citation type="submission" date="2021-02" db="EMBL/GenBank/DDBJ databases">
        <authorList>
            <person name="Nieuwenhuis M."/>
            <person name="Van De Peppel L.J.J."/>
        </authorList>
    </citation>
    <scope>NUCLEOTIDE SEQUENCE</scope>
    <source>
        <strain evidence="2">D49</strain>
    </source>
</reference>
<evidence type="ECO:0000313" key="3">
    <source>
        <dbReference type="Proteomes" id="UP000717328"/>
    </source>
</evidence>
<reference evidence="2" key="2">
    <citation type="submission" date="2021-10" db="EMBL/GenBank/DDBJ databases">
        <title>Phylogenomics reveals ancestral predisposition of the termite-cultivated fungus Termitomyces towards a domesticated lifestyle.</title>
        <authorList>
            <person name="Auxier B."/>
            <person name="Grum-Grzhimaylo A."/>
            <person name="Cardenas M.E."/>
            <person name="Lodge J.D."/>
            <person name="Laessoe T."/>
            <person name="Pedersen O."/>
            <person name="Smith M.E."/>
            <person name="Kuyper T.W."/>
            <person name="Franco-Molano E.A."/>
            <person name="Baroni T.J."/>
            <person name="Aanen D.K."/>
        </authorList>
    </citation>
    <scope>NUCLEOTIDE SEQUENCE</scope>
    <source>
        <strain evidence="2">D49</strain>
    </source>
</reference>
<evidence type="ECO:0000313" key="2">
    <source>
        <dbReference type="EMBL" id="KAG5646548.1"/>
    </source>
</evidence>
<dbReference type="Proteomes" id="UP000717328">
    <property type="component" value="Unassembled WGS sequence"/>
</dbReference>
<name>A0A9P7GD74_9AGAR</name>
<organism evidence="2 3">
    <name type="scientific">Sphagnurus paluster</name>
    <dbReference type="NCBI Taxonomy" id="117069"/>
    <lineage>
        <taxon>Eukaryota</taxon>
        <taxon>Fungi</taxon>
        <taxon>Dikarya</taxon>
        <taxon>Basidiomycota</taxon>
        <taxon>Agaricomycotina</taxon>
        <taxon>Agaricomycetes</taxon>
        <taxon>Agaricomycetidae</taxon>
        <taxon>Agaricales</taxon>
        <taxon>Tricholomatineae</taxon>
        <taxon>Lyophyllaceae</taxon>
        <taxon>Sphagnurus</taxon>
    </lineage>
</organism>
<sequence>WMDNIKANNPAEAPIFNIARINDWLMQEMHAELKDKADAAMQQKMSAALEALKEPQTVDRGTKRSRMA</sequence>
<feature type="region of interest" description="Disordered" evidence="1">
    <location>
        <begin position="49"/>
        <end position="68"/>
    </location>
</feature>
<accession>A0A9P7GD74</accession>
<evidence type="ECO:0000256" key="1">
    <source>
        <dbReference type="SAM" id="MobiDB-lite"/>
    </source>
</evidence>
<keyword evidence="3" id="KW-1185">Reference proteome</keyword>
<dbReference type="AlphaFoldDB" id="A0A9P7GD74"/>